<evidence type="ECO:0000313" key="2">
    <source>
        <dbReference type="EMBL" id="KAG5670391.1"/>
    </source>
</evidence>
<protein>
    <submittedName>
        <fullName evidence="2">Uncharacterized protein</fullName>
    </submittedName>
</protein>
<dbReference type="PANTHER" id="PTHR10699">
    <property type="entry name" value="NEUROMODULIN"/>
    <property type="match status" value="1"/>
</dbReference>
<dbReference type="Gene3D" id="1.20.5.190">
    <property type="match status" value="2"/>
</dbReference>
<feature type="region of interest" description="Disordered" evidence="1">
    <location>
        <begin position="32"/>
        <end position="62"/>
    </location>
</feature>
<feature type="compositionally biased region" description="Polar residues" evidence="1">
    <location>
        <begin position="42"/>
        <end position="62"/>
    </location>
</feature>
<dbReference type="Proteomes" id="UP001107558">
    <property type="component" value="Chromosome 3"/>
</dbReference>
<evidence type="ECO:0000313" key="3">
    <source>
        <dbReference type="Proteomes" id="UP001107558"/>
    </source>
</evidence>
<dbReference type="PROSITE" id="PS50096">
    <property type="entry name" value="IQ"/>
    <property type="match status" value="3"/>
</dbReference>
<dbReference type="OrthoDB" id="252964at2759"/>
<dbReference type="GO" id="GO:0005516">
    <property type="term" value="F:calmodulin binding"/>
    <property type="evidence" value="ECO:0007669"/>
    <property type="project" value="TreeGrafter"/>
</dbReference>
<sequence>MHIHPSSPNSLSEDEAAAKIQAGYRGYRVRKQLKNSRRMKNEQQQNGHNGVSNKNSTCDQSTLEESAVKIQKLWKGFKTRKELKCASQAATKIQASYRGFRTRRELKSKKIGSRKSQ</sequence>
<dbReference type="SUPFAM" id="SSF52540">
    <property type="entry name" value="P-loop containing nucleoside triphosphate hydrolases"/>
    <property type="match status" value="1"/>
</dbReference>
<reference evidence="2" key="1">
    <citation type="submission" date="2021-03" db="EMBL/GenBank/DDBJ databases">
        <title>Chromosome level genome of the anhydrobiotic midge Polypedilum vanderplanki.</title>
        <authorList>
            <person name="Yoshida Y."/>
            <person name="Kikawada T."/>
            <person name="Gusev O."/>
        </authorList>
    </citation>
    <scope>NUCLEOTIDE SEQUENCE</scope>
    <source>
        <strain evidence="2">NIAS01</strain>
        <tissue evidence="2">Whole body or cell culture</tissue>
    </source>
</reference>
<organism evidence="2 3">
    <name type="scientific">Polypedilum vanderplanki</name>
    <name type="common">Sleeping chironomid midge</name>
    <dbReference type="NCBI Taxonomy" id="319348"/>
    <lineage>
        <taxon>Eukaryota</taxon>
        <taxon>Metazoa</taxon>
        <taxon>Ecdysozoa</taxon>
        <taxon>Arthropoda</taxon>
        <taxon>Hexapoda</taxon>
        <taxon>Insecta</taxon>
        <taxon>Pterygota</taxon>
        <taxon>Neoptera</taxon>
        <taxon>Endopterygota</taxon>
        <taxon>Diptera</taxon>
        <taxon>Nematocera</taxon>
        <taxon>Chironomoidea</taxon>
        <taxon>Chironomidae</taxon>
        <taxon>Chironominae</taxon>
        <taxon>Polypedilum</taxon>
        <taxon>Polypedilum</taxon>
    </lineage>
</organism>
<keyword evidence="3" id="KW-1185">Reference proteome</keyword>
<dbReference type="Pfam" id="PF00612">
    <property type="entry name" value="IQ"/>
    <property type="match status" value="3"/>
</dbReference>
<proteinExistence type="predicted"/>
<dbReference type="FunFam" id="1.20.5.190:FF:000055">
    <property type="entry name" value="Putative microtubule-associated protein futsch"/>
    <property type="match status" value="1"/>
</dbReference>
<dbReference type="AlphaFoldDB" id="A0A9J6BL97"/>
<gene>
    <name evidence="2" type="ORF">PVAND_000660</name>
</gene>
<dbReference type="SMART" id="SM00015">
    <property type="entry name" value="IQ"/>
    <property type="match status" value="3"/>
</dbReference>
<comment type="caution">
    <text evidence="2">The sequence shown here is derived from an EMBL/GenBank/DDBJ whole genome shotgun (WGS) entry which is preliminary data.</text>
</comment>
<dbReference type="EMBL" id="JADBJN010000003">
    <property type="protein sequence ID" value="KAG5670391.1"/>
    <property type="molecule type" value="Genomic_DNA"/>
</dbReference>
<dbReference type="PANTHER" id="PTHR10699:SF11">
    <property type="entry name" value="IGLOO, ISOFORM A"/>
    <property type="match status" value="1"/>
</dbReference>
<dbReference type="InterPro" id="IPR027417">
    <property type="entry name" value="P-loop_NTPase"/>
</dbReference>
<dbReference type="CDD" id="cd23767">
    <property type="entry name" value="IQCD"/>
    <property type="match status" value="1"/>
</dbReference>
<dbReference type="InterPro" id="IPR000048">
    <property type="entry name" value="IQ_motif_EF-hand-BS"/>
</dbReference>
<accession>A0A9J6BL97</accession>
<evidence type="ECO:0000256" key="1">
    <source>
        <dbReference type="SAM" id="MobiDB-lite"/>
    </source>
</evidence>
<name>A0A9J6BL97_POLVA</name>